<protein>
    <submittedName>
        <fullName evidence="1">Uncharacterized protein</fullName>
    </submittedName>
</protein>
<dbReference type="EMBL" id="CP064935">
    <property type="protein sequence ID" value="QPK12578.1"/>
    <property type="molecule type" value="Genomic_DNA"/>
</dbReference>
<dbReference type="AlphaFoldDB" id="A0A7X6J0C8"/>
<evidence type="ECO:0000313" key="1">
    <source>
        <dbReference type="EMBL" id="QPK12578.1"/>
    </source>
</evidence>
<keyword evidence="1" id="KW-0614">Plasmid</keyword>
<organism evidence="1 2">
    <name type="scientific">Rhizobium phaseoli</name>
    <dbReference type="NCBI Taxonomy" id="396"/>
    <lineage>
        <taxon>Bacteria</taxon>
        <taxon>Pseudomonadati</taxon>
        <taxon>Pseudomonadota</taxon>
        <taxon>Alphaproteobacteria</taxon>
        <taxon>Hyphomicrobiales</taxon>
        <taxon>Rhizobiaceae</taxon>
        <taxon>Rhizobium/Agrobacterium group</taxon>
        <taxon>Rhizobium</taxon>
    </lineage>
</organism>
<reference evidence="1 2" key="1">
    <citation type="submission" date="2020-11" db="EMBL/GenBank/DDBJ databases">
        <title>Indigenous Rhizobia Nodulating Common beans in Western Kenya.</title>
        <authorList>
            <person name="Wekesa C.S."/>
            <person name="Oelmueller R."/>
            <person name="Furch A.C."/>
        </authorList>
    </citation>
    <scope>NUCLEOTIDE SEQUENCE [LARGE SCALE GENOMIC DNA]</scope>
    <source>
        <strain evidence="2">BS3</strain>
        <plasmid evidence="1 2">pBS3d</plasmid>
    </source>
</reference>
<evidence type="ECO:0000313" key="2">
    <source>
        <dbReference type="Proteomes" id="UP000540266"/>
    </source>
</evidence>
<name>A0A7X6J0C8_9HYPH</name>
<geneLocation type="plasmid" evidence="1 2">
    <name>pBS3d</name>
</geneLocation>
<gene>
    <name evidence="1" type="ORF">HER27_031830</name>
</gene>
<sequence length="65" mass="7661">MSKRRVRQTPKNTFWENIDDADPDQVRRSEGYGQKHLIVGHRRISFLLLKGNEPSTLKLRNELIT</sequence>
<dbReference type="RefSeq" id="WP_167860696.1">
    <property type="nucleotide sequence ID" value="NZ_CP064935.1"/>
</dbReference>
<accession>A0A7X6J0C8</accession>
<dbReference type="Proteomes" id="UP000540266">
    <property type="component" value="Plasmid pBS3d"/>
</dbReference>
<proteinExistence type="predicted"/>